<feature type="compositionally biased region" description="Low complexity" evidence="1">
    <location>
        <begin position="17"/>
        <end position="31"/>
    </location>
</feature>
<evidence type="ECO:0008006" key="4">
    <source>
        <dbReference type="Google" id="ProtNLM"/>
    </source>
</evidence>
<sequence length="179" mass="20097">MSALRNQAARIARRTRPTAVRSTRTYASESHGSAHHDAHHAAPEAEESLGAYFYVAVGAIPASMLLYSVARPGKDDEPTRLTKWLTDVSDMKEKWETRNHNNTVLIEQAAQDKNLYYGIRRSNFHELTFPEVFQAGSPFNVPAGHNVNLDKVVAHYRKQHLDEEERKVKKMAAAAATSE</sequence>
<dbReference type="EMBL" id="JAULSR010000002">
    <property type="protein sequence ID" value="KAK0628471.1"/>
    <property type="molecule type" value="Genomic_DNA"/>
</dbReference>
<proteinExistence type="predicted"/>
<name>A0AA39X704_9PEZI</name>
<dbReference type="PANTHER" id="PTHR42100:SF1">
    <property type="entry name" value="OXIDOREDUCTASE 178 KDA SUBUNIT, PUTATIVE (AFU_ORTHOLOGUE AFUA_8G04320)-RELATED"/>
    <property type="match status" value="1"/>
</dbReference>
<evidence type="ECO:0000256" key="1">
    <source>
        <dbReference type="SAM" id="MobiDB-lite"/>
    </source>
</evidence>
<feature type="region of interest" description="Disordered" evidence="1">
    <location>
        <begin position="1"/>
        <end position="42"/>
    </location>
</feature>
<comment type="caution">
    <text evidence="2">The sequence shown here is derived from an EMBL/GenBank/DDBJ whole genome shotgun (WGS) entry which is preliminary data.</text>
</comment>
<dbReference type="AlphaFoldDB" id="A0AA39X704"/>
<dbReference type="Proteomes" id="UP001174934">
    <property type="component" value="Unassembled WGS sequence"/>
</dbReference>
<evidence type="ECO:0000313" key="2">
    <source>
        <dbReference type="EMBL" id="KAK0628471.1"/>
    </source>
</evidence>
<reference evidence="2" key="1">
    <citation type="submission" date="2023-06" db="EMBL/GenBank/DDBJ databases">
        <title>Genome-scale phylogeny and comparative genomics of the fungal order Sordariales.</title>
        <authorList>
            <consortium name="Lawrence Berkeley National Laboratory"/>
            <person name="Hensen N."/>
            <person name="Bonometti L."/>
            <person name="Westerberg I."/>
            <person name="Brannstrom I.O."/>
            <person name="Guillou S."/>
            <person name="Cros-Aarteil S."/>
            <person name="Calhoun S."/>
            <person name="Haridas S."/>
            <person name="Kuo A."/>
            <person name="Mondo S."/>
            <person name="Pangilinan J."/>
            <person name="Riley R."/>
            <person name="LaButti K."/>
            <person name="Andreopoulos B."/>
            <person name="Lipzen A."/>
            <person name="Chen C."/>
            <person name="Yanf M."/>
            <person name="Daum C."/>
            <person name="Ng V."/>
            <person name="Clum A."/>
            <person name="Steindorff A."/>
            <person name="Ohm R."/>
            <person name="Martin F."/>
            <person name="Silar P."/>
            <person name="Natvig D."/>
            <person name="Lalanne C."/>
            <person name="Gautier V."/>
            <person name="Ament-velasquez S.L."/>
            <person name="Kruys A."/>
            <person name="Hutchinson M.I."/>
            <person name="Powell A.J."/>
            <person name="Barry K."/>
            <person name="Miller A.N."/>
            <person name="Grigoriev I.V."/>
            <person name="Debuchy R."/>
            <person name="Gladieux P."/>
            <person name="Thoren M.H."/>
            <person name="Johannesson H."/>
        </authorList>
    </citation>
    <scope>NUCLEOTIDE SEQUENCE</scope>
    <source>
        <strain evidence="2">SMH3391-2</strain>
    </source>
</reference>
<accession>A0AA39X704</accession>
<dbReference type="GO" id="GO:0005739">
    <property type="term" value="C:mitochondrion"/>
    <property type="evidence" value="ECO:0007669"/>
    <property type="project" value="InterPro"/>
</dbReference>
<evidence type="ECO:0000313" key="3">
    <source>
        <dbReference type="Proteomes" id="UP001174934"/>
    </source>
</evidence>
<organism evidence="2 3">
    <name type="scientific">Bombardia bombarda</name>
    <dbReference type="NCBI Taxonomy" id="252184"/>
    <lineage>
        <taxon>Eukaryota</taxon>
        <taxon>Fungi</taxon>
        <taxon>Dikarya</taxon>
        <taxon>Ascomycota</taxon>
        <taxon>Pezizomycotina</taxon>
        <taxon>Sordariomycetes</taxon>
        <taxon>Sordariomycetidae</taxon>
        <taxon>Sordariales</taxon>
        <taxon>Lasiosphaeriaceae</taxon>
        <taxon>Bombardia</taxon>
    </lineage>
</organism>
<protein>
    <recommendedName>
        <fullName evidence="4">NADH-ubiquinone oxidoreductase 17.8 kDa subunit</fullName>
    </recommendedName>
</protein>
<dbReference type="InterPro" id="IPR034444">
    <property type="entry name" value="Nuo17.8"/>
</dbReference>
<keyword evidence="3" id="KW-1185">Reference proteome</keyword>
<gene>
    <name evidence="2" type="ORF">B0T17DRAFT_522794</name>
</gene>
<dbReference type="PANTHER" id="PTHR42100">
    <property type="entry name" value="OXIDOREDUCTASE 178 KDA SUBUNIT, PUTATIVE (AFU_ORTHOLOGUE AFUA_8G04320)-RELATED"/>
    <property type="match status" value="1"/>
</dbReference>
<feature type="compositionally biased region" description="Basic and acidic residues" evidence="1">
    <location>
        <begin position="32"/>
        <end position="42"/>
    </location>
</feature>